<organism evidence="1 2">
    <name type="scientific">Cuscuta europaea</name>
    <name type="common">European dodder</name>
    <dbReference type="NCBI Taxonomy" id="41803"/>
    <lineage>
        <taxon>Eukaryota</taxon>
        <taxon>Viridiplantae</taxon>
        <taxon>Streptophyta</taxon>
        <taxon>Embryophyta</taxon>
        <taxon>Tracheophyta</taxon>
        <taxon>Spermatophyta</taxon>
        <taxon>Magnoliopsida</taxon>
        <taxon>eudicotyledons</taxon>
        <taxon>Gunneridae</taxon>
        <taxon>Pentapetalae</taxon>
        <taxon>asterids</taxon>
        <taxon>lamiids</taxon>
        <taxon>Solanales</taxon>
        <taxon>Convolvulaceae</taxon>
        <taxon>Cuscuteae</taxon>
        <taxon>Cuscuta</taxon>
        <taxon>Cuscuta subgen. Cuscuta</taxon>
    </lineage>
</organism>
<reference evidence="1" key="1">
    <citation type="submission" date="2022-07" db="EMBL/GenBank/DDBJ databases">
        <authorList>
            <person name="Macas J."/>
            <person name="Novak P."/>
            <person name="Neumann P."/>
        </authorList>
    </citation>
    <scope>NUCLEOTIDE SEQUENCE</scope>
</reference>
<dbReference type="EMBL" id="CAMAPE010000045">
    <property type="protein sequence ID" value="CAH9103935.1"/>
    <property type="molecule type" value="Genomic_DNA"/>
</dbReference>
<keyword evidence="2" id="KW-1185">Reference proteome</keyword>
<proteinExistence type="predicted"/>
<sequence length="185" mass="21464">MSLFVQSCEVFYVHLCEAARLCPIESLICQTLAPPVAPRMFSKRTFEDEEKLLLGTGIGVDADVYSLVKANGPINFNENKRIPDFIRELIKKYSNLCKVWYLYSLTDNKCYEMRPQDVLRYHMRSVKSLRCTLGVLCNTNLNKLLEEWERKSLTHPVVTRAVYKEMEGRVHELQQQAKVFVPNAK</sequence>
<dbReference type="AlphaFoldDB" id="A0A9P1EH69"/>
<evidence type="ECO:0000313" key="1">
    <source>
        <dbReference type="EMBL" id="CAH9103935.1"/>
    </source>
</evidence>
<accession>A0A9P1EH69</accession>
<dbReference type="OrthoDB" id="1323578at2759"/>
<evidence type="ECO:0000313" key="2">
    <source>
        <dbReference type="Proteomes" id="UP001152484"/>
    </source>
</evidence>
<protein>
    <submittedName>
        <fullName evidence="1">Uncharacterized protein</fullName>
    </submittedName>
</protein>
<gene>
    <name evidence="1" type="ORF">CEURO_LOCUS16337</name>
</gene>
<dbReference type="Proteomes" id="UP001152484">
    <property type="component" value="Unassembled WGS sequence"/>
</dbReference>
<comment type="caution">
    <text evidence="1">The sequence shown here is derived from an EMBL/GenBank/DDBJ whole genome shotgun (WGS) entry which is preliminary data.</text>
</comment>
<name>A0A9P1EH69_CUSEU</name>